<sequence length="86" mass="9670">MGYVTEMSGKQYVNRSSSTPPSSSTQGSRVLAPELRHPIGSRRVHPLAFRFSGLGSLLGLYIQCCRYFNPCSWLASPQFTRRDIEM</sequence>
<evidence type="ECO:0000313" key="2">
    <source>
        <dbReference type="EMBL" id="KAK4021630.1"/>
    </source>
</evidence>
<evidence type="ECO:0000313" key="3">
    <source>
        <dbReference type="Proteomes" id="UP001234178"/>
    </source>
</evidence>
<feature type="compositionally biased region" description="Low complexity" evidence="1">
    <location>
        <begin position="16"/>
        <end position="25"/>
    </location>
</feature>
<organism evidence="2 3">
    <name type="scientific">Daphnia magna</name>
    <dbReference type="NCBI Taxonomy" id="35525"/>
    <lineage>
        <taxon>Eukaryota</taxon>
        <taxon>Metazoa</taxon>
        <taxon>Ecdysozoa</taxon>
        <taxon>Arthropoda</taxon>
        <taxon>Crustacea</taxon>
        <taxon>Branchiopoda</taxon>
        <taxon>Diplostraca</taxon>
        <taxon>Cladocera</taxon>
        <taxon>Anomopoda</taxon>
        <taxon>Daphniidae</taxon>
        <taxon>Daphnia</taxon>
    </lineage>
</organism>
<dbReference type="Proteomes" id="UP001234178">
    <property type="component" value="Unassembled WGS sequence"/>
</dbReference>
<gene>
    <name evidence="2" type="ORF">OUZ56_003541</name>
</gene>
<comment type="caution">
    <text evidence="2">The sequence shown here is derived from an EMBL/GenBank/DDBJ whole genome shotgun (WGS) entry which is preliminary data.</text>
</comment>
<proteinExistence type="predicted"/>
<feature type="region of interest" description="Disordered" evidence="1">
    <location>
        <begin position="1"/>
        <end position="30"/>
    </location>
</feature>
<dbReference type="EMBL" id="JAOYFB010000036">
    <property type="protein sequence ID" value="KAK4021630.1"/>
    <property type="molecule type" value="Genomic_DNA"/>
</dbReference>
<name>A0ABR0A921_9CRUS</name>
<evidence type="ECO:0000256" key="1">
    <source>
        <dbReference type="SAM" id="MobiDB-lite"/>
    </source>
</evidence>
<keyword evidence="3" id="KW-1185">Reference proteome</keyword>
<reference evidence="2 3" key="1">
    <citation type="journal article" date="2023" name="Nucleic Acids Res.">
        <title>The hologenome of Daphnia magna reveals possible DNA methylation and microbiome-mediated evolution of the host genome.</title>
        <authorList>
            <person name="Chaturvedi A."/>
            <person name="Li X."/>
            <person name="Dhandapani V."/>
            <person name="Marshall H."/>
            <person name="Kissane S."/>
            <person name="Cuenca-Cambronero M."/>
            <person name="Asole G."/>
            <person name="Calvet F."/>
            <person name="Ruiz-Romero M."/>
            <person name="Marangio P."/>
            <person name="Guigo R."/>
            <person name="Rago D."/>
            <person name="Mirbahai L."/>
            <person name="Eastwood N."/>
            <person name="Colbourne J.K."/>
            <person name="Zhou J."/>
            <person name="Mallon E."/>
            <person name="Orsini L."/>
        </authorList>
    </citation>
    <scope>NUCLEOTIDE SEQUENCE [LARGE SCALE GENOMIC DNA]</scope>
    <source>
        <strain evidence="2">LRV0_1</strain>
    </source>
</reference>
<accession>A0ABR0A921</accession>
<protein>
    <submittedName>
        <fullName evidence="2">Uncharacterized protein</fullName>
    </submittedName>
</protein>